<accession>A0A2C6MF86</accession>
<keyword evidence="2" id="KW-1185">Reference proteome</keyword>
<reference evidence="1 2" key="1">
    <citation type="submission" date="2013-09" db="EMBL/GenBank/DDBJ databases">
        <title>Biodegradation of hydrocarbons in the deep terrestrial subsurface : characterization of a microbial consortium composed of two Desulfotomaculum species originating from a deep geological formation.</title>
        <authorList>
            <person name="Aullo T."/>
            <person name="Berlendis S."/>
            <person name="Lascourreges J.-F."/>
            <person name="Dessort D."/>
            <person name="Saint-Laurent S."/>
            <person name="Schraauwers B."/>
            <person name="Mas J."/>
            <person name="Magot M."/>
            <person name="Ranchou-Peyruse A."/>
        </authorList>
    </citation>
    <scope>NUCLEOTIDE SEQUENCE [LARGE SCALE GENOMIC DNA]</scope>
    <source>
        <strain evidence="1 2">Bs107</strain>
    </source>
</reference>
<proteinExistence type="predicted"/>
<dbReference type="Proteomes" id="UP000222564">
    <property type="component" value="Unassembled WGS sequence"/>
</dbReference>
<dbReference type="RefSeq" id="WP_099083115.1">
    <property type="nucleotide sequence ID" value="NZ_AWQQ01000054.1"/>
</dbReference>
<dbReference type="OrthoDB" id="1647761at2"/>
<protein>
    <submittedName>
        <fullName evidence="1">Uncharacterized protein</fullName>
    </submittedName>
</protein>
<dbReference type="EMBL" id="AWQQ01000054">
    <property type="protein sequence ID" value="PHJ38342.1"/>
    <property type="molecule type" value="Genomic_DNA"/>
</dbReference>
<comment type="caution">
    <text evidence="1">The sequence shown here is derived from an EMBL/GenBank/DDBJ whole genome shotgun (WGS) entry which is preliminary data.</text>
</comment>
<evidence type="ECO:0000313" key="1">
    <source>
        <dbReference type="EMBL" id="PHJ38342.1"/>
    </source>
</evidence>
<dbReference type="AlphaFoldDB" id="A0A2C6MF86"/>
<sequence length="81" mass="9076">MPNNNAKGQREINSAVRKEDGEIIGFQLKDHHFIDYQTALSEAKKGKLVGINLYPDFVKTVTGKGEQIGLLKRLVKFFSGK</sequence>
<organism evidence="1 2">
    <name type="scientific">Desulforamulus profundi</name>
    <dbReference type="NCBI Taxonomy" id="1383067"/>
    <lineage>
        <taxon>Bacteria</taxon>
        <taxon>Bacillati</taxon>
        <taxon>Bacillota</taxon>
        <taxon>Clostridia</taxon>
        <taxon>Eubacteriales</taxon>
        <taxon>Peptococcaceae</taxon>
        <taxon>Desulforamulus</taxon>
    </lineage>
</organism>
<name>A0A2C6MF86_9FIRM</name>
<evidence type="ECO:0000313" key="2">
    <source>
        <dbReference type="Proteomes" id="UP000222564"/>
    </source>
</evidence>
<gene>
    <name evidence="1" type="ORF">P378_10955</name>
</gene>